<name>A0A2J4P8D8_9ENTR</name>
<sequence>MSSFYINQGEKNGISGNVKIVFHITEKGHVVVNEYGTLENEGKEYIVDRSGDMTITKNTENGFHKVVKGRFTANKQDTTPPELTEKLTSSQSVFFYKIQKIDEVTWRISDLQRTIFMCRK</sequence>
<gene>
    <name evidence="1" type="ORF">CWN50_36670</name>
</gene>
<evidence type="ECO:0000313" key="2">
    <source>
        <dbReference type="Proteomes" id="UP000234505"/>
    </source>
</evidence>
<dbReference type="Proteomes" id="UP000234505">
    <property type="component" value="Unassembled WGS sequence"/>
</dbReference>
<reference evidence="1 2" key="2">
    <citation type="submission" date="2018-01" db="EMBL/GenBank/DDBJ databases">
        <title>Genomic study of Klebsiella pneumoniae.</title>
        <authorList>
            <person name="Yang Y."/>
            <person name="Bicalho R."/>
        </authorList>
    </citation>
    <scope>NUCLEOTIDE SEQUENCE [LARGE SCALE GENOMIC DNA]</scope>
    <source>
        <strain evidence="1 2">A11</strain>
    </source>
</reference>
<dbReference type="AlphaFoldDB" id="A0A2J4P8D8"/>
<dbReference type="EMBL" id="PIDS01002366">
    <property type="protein sequence ID" value="PLL15077.1"/>
    <property type="molecule type" value="Genomic_DNA"/>
</dbReference>
<protein>
    <submittedName>
        <fullName evidence="1">Uncharacterized protein</fullName>
    </submittedName>
</protein>
<reference evidence="1 2" key="1">
    <citation type="submission" date="2017-11" db="EMBL/GenBank/DDBJ databases">
        <authorList>
            <person name="Han C.G."/>
        </authorList>
    </citation>
    <scope>NUCLEOTIDE SEQUENCE [LARGE SCALE GENOMIC DNA]</scope>
    <source>
        <strain evidence="1 2">A11</strain>
    </source>
</reference>
<accession>A0A2J4P8D8</accession>
<evidence type="ECO:0000313" key="1">
    <source>
        <dbReference type="EMBL" id="PLL15077.1"/>
    </source>
</evidence>
<comment type="caution">
    <text evidence="1">The sequence shown here is derived from an EMBL/GenBank/DDBJ whole genome shotgun (WGS) entry which is preliminary data.</text>
</comment>
<organism evidence="1 2">
    <name type="scientific">Klebsiella michiganensis</name>
    <dbReference type="NCBI Taxonomy" id="1134687"/>
    <lineage>
        <taxon>Bacteria</taxon>
        <taxon>Pseudomonadati</taxon>
        <taxon>Pseudomonadota</taxon>
        <taxon>Gammaproteobacteria</taxon>
        <taxon>Enterobacterales</taxon>
        <taxon>Enterobacteriaceae</taxon>
        <taxon>Klebsiella/Raoultella group</taxon>
        <taxon>Klebsiella</taxon>
    </lineage>
</organism>
<proteinExistence type="predicted"/>